<name>A0ABP9VU95_9BACT</name>
<sequence>MTLFLIRFRQIPLMRRWLSRSETLGEFRYKFCYARDSSTLHQSLALPHQLGLGFLLLSR</sequence>
<accession>A0ABP9VU95</accession>
<comment type="caution">
    <text evidence="1">The sequence shown here is derived from an EMBL/GenBank/DDBJ whole genome shotgun (WGS) entry which is preliminary data.</text>
</comment>
<evidence type="ECO:0000313" key="2">
    <source>
        <dbReference type="Proteomes" id="UP001416858"/>
    </source>
</evidence>
<evidence type="ECO:0000313" key="1">
    <source>
        <dbReference type="EMBL" id="GAA5508707.1"/>
    </source>
</evidence>
<reference evidence="1 2" key="1">
    <citation type="submission" date="2024-02" db="EMBL/GenBank/DDBJ databases">
        <title>Rhodopirellula caenicola NBRC 110016.</title>
        <authorList>
            <person name="Ichikawa N."/>
            <person name="Katano-Makiyama Y."/>
            <person name="Hidaka K."/>
        </authorList>
    </citation>
    <scope>NUCLEOTIDE SEQUENCE [LARGE SCALE GENOMIC DNA]</scope>
    <source>
        <strain evidence="1 2">NBRC 110016</strain>
    </source>
</reference>
<dbReference type="Proteomes" id="UP001416858">
    <property type="component" value="Unassembled WGS sequence"/>
</dbReference>
<organism evidence="1 2">
    <name type="scientific">Novipirellula caenicola</name>
    <dbReference type="NCBI Taxonomy" id="1536901"/>
    <lineage>
        <taxon>Bacteria</taxon>
        <taxon>Pseudomonadati</taxon>
        <taxon>Planctomycetota</taxon>
        <taxon>Planctomycetia</taxon>
        <taxon>Pirellulales</taxon>
        <taxon>Pirellulaceae</taxon>
        <taxon>Novipirellula</taxon>
    </lineage>
</organism>
<dbReference type="EMBL" id="BAABRO010000010">
    <property type="protein sequence ID" value="GAA5508707.1"/>
    <property type="molecule type" value="Genomic_DNA"/>
</dbReference>
<proteinExistence type="predicted"/>
<protein>
    <submittedName>
        <fullName evidence="1">Uncharacterized protein</fullName>
    </submittedName>
</protein>
<gene>
    <name evidence="1" type="ORF">Rcae01_04174</name>
</gene>
<keyword evidence="2" id="KW-1185">Reference proteome</keyword>